<keyword evidence="7" id="KW-0690">Ribosome biogenesis</keyword>
<evidence type="ECO:0000313" key="8">
    <source>
        <dbReference type="EMBL" id="OKL44473.1"/>
    </source>
</evidence>
<keyword evidence="5 7" id="KW-0378">Hydrolase</keyword>
<dbReference type="STRING" id="197461.A3843_08790"/>
<dbReference type="GO" id="GO:0005737">
    <property type="term" value="C:cytoplasm"/>
    <property type="evidence" value="ECO:0007669"/>
    <property type="project" value="UniProtKB-SubCell"/>
</dbReference>
<dbReference type="EMBL" id="LVVZ01000014">
    <property type="protein sequence ID" value="OKL44473.1"/>
    <property type="molecule type" value="Genomic_DNA"/>
</dbReference>
<dbReference type="GO" id="GO:0008270">
    <property type="term" value="F:zinc ion binding"/>
    <property type="evidence" value="ECO:0007669"/>
    <property type="project" value="UniProtKB-UniRule"/>
</dbReference>
<name>A0A1U7JI98_9HYPH</name>
<keyword evidence="7" id="KW-0963">Cytoplasm</keyword>
<dbReference type="NCBIfam" id="TIGR00043">
    <property type="entry name" value="rRNA maturation RNase YbeY"/>
    <property type="match status" value="1"/>
</dbReference>
<dbReference type="HAMAP" id="MF_00009">
    <property type="entry name" value="Endoribonucl_YbeY"/>
    <property type="match status" value="1"/>
</dbReference>
<keyword evidence="6 7" id="KW-0862">Zinc</keyword>
<dbReference type="EC" id="3.1.-.-" evidence="7"/>
<comment type="similarity">
    <text evidence="1 7">Belongs to the endoribonuclease YbeY family.</text>
</comment>
<organism evidence="8 9">
    <name type="scientific">Pseudovibrio exalbescens</name>
    <dbReference type="NCBI Taxonomy" id="197461"/>
    <lineage>
        <taxon>Bacteria</taxon>
        <taxon>Pseudomonadati</taxon>
        <taxon>Pseudomonadota</taxon>
        <taxon>Alphaproteobacteria</taxon>
        <taxon>Hyphomicrobiales</taxon>
        <taxon>Stappiaceae</taxon>
        <taxon>Pseudovibrio</taxon>
    </lineage>
</organism>
<evidence type="ECO:0000256" key="3">
    <source>
        <dbReference type="ARBA" id="ARBA00022723"/>
    </source>
</evidence>
<evidence type="ECO:0000256" key="4">
    <source>
        <dbReference type="ARBA" id="ARBA00022759"/>
    </source>
</evidence>
<comment type="subcellular location">
    <subcellularLocation>
        <location evidence="7">Cytoplasm</location>
    </subcellularLocation>
</comment>
<dbReference type="InterPro" id="IPR023091">
    <property type="entry name" value="MetalPrtase_cat_dom_sf_prd"/>
</dbReference>
<reference evidence="8 9" key="1">
    <citation type="submission" date="2016-03" db="EMBL/GenBank/DDBJ databases">
        <title>Genome sequence of Nesiotobacter sp. nov., a moderately halophilic alphaproteobacterium isolated from the Yellow Sea, China.</title>
        <authorList>
            <person name="Zhang G."/>
            <person name="Zhang R."/>
        </authorList>
    </citation>
    <scope>NUCLEOTIDE SEQUENCE [LARGE SCALE GENOMIC DNA]</scope>
    <source>
        <strain evidence="8 9">WB1-6</strain>
    </source>
</reference>
<evidence type="ECO:0000256" key="7">
    <source>
        <dbReference type="HAMAP-Rule" id="MF_00009"/>
    </source>
</evidence>
<proteinExistence type="inferred from homology"/>
<dbReference type="AlphaFoldDB" id="A0A1U7JI98"/>
<keyword evidence="2 7" id="KW-0540">Nuclease</keyword>
<keyword evidence="7" id="KW-0698">rRNA processing</keyword>
<keyword evidence="3 7" id="KW-0479">Metal-binding</keyword>
<dbReference type="GO" id="GO:0004222">
    <property type="term" value="F:metalloendopeptidase activity"/>
    <property type="evidence" value="ECO:0007669"/>
    <property type="project" value="InterPro"/>
</dbReference>
<dbReference type="Gene3D" id="3.40.390.30">
    <property type="entry name" value="Metalloproteases ('zincins'), catalytic domain"/>
    <property type="match status" value="1"/>
</dbReference>
<keyword evidence="9" id="KW-1185">Reference proteome</keyword>
<dbReference type="RefSeq" id="WP_028480519.1">
    <property type="nucleotide sequence ID" value="NZ_LVVZ01000014.1"/>
</dbReference>
<dbReference type="OrthoDB" id="9807740at2"/>
<feature type="binding site" evidence="7">
    <location>
        <position position="128"/>
    </location>
    <ligand>
        <name>Zn(2+)</name>
        <dbReference type="ChEBI" id="CHEBI:29105"/>
        <note>catalytic</note>
    </ligand>
</feature>
<comment type="cofactor">
    <cofactor evidence="7">
        <name>Zn(2+)</name>
        <dbReference type="ChEBI" id="CHEBI:29105"/>
    </cofactor>
    <text evidence="7">Binds 1 zinc ion.</text>
</comment>
<dbReference type="InterPro" id="IPR002036">
    <property type="entry name" value="YbeY"/>
</dbReference>
<dbReference type="GO" id="GO:0006364">
    <property type="term" value="P:rRNA processing"/>
    <property type="evidence" value="ECO:0007669"/>
    <property type="project" value="UniProtKB-UniRule"/>
</dbReference>
<keyword evidence="4 7" id="KW-0255">Endonuclease</keyword>
<dbReference type="SUPFAM" id="SSF55486">
    <property type="entry name" value="Metalloproteases ('zincins'), catalytic domain"/>
    <property type="match status" value="1"/>
</dbReference>
<dbReference type="Pfam" id="PF02130">
    <property type="entry name" value="YbeY"/>
    <property type="match status" value="1"/>
</dbReference>
<evidence type="ECO:0000256" key="2">
    <source>
        <dbReference type="ARBA" id="ARBA00022722"/>
    </source>
</evidence>
<evidence type="ECO:0000313" key="9">
    <source>
        <dbReference type="Proteomes" id="UP000185783"/>
    </source>
</evidence>
<dbReference type="PANTHER" id="PTHR46986">
    <property type="entry name" value="ENDORIBONUCLEASE YBEY, CHLOROPLASTIC"/>
    <property type="match status" value="1"/>
</dbReference>
<dbReference type="PROSITE" id="PS01306">
    <property type="entry name" value="UPF0054"/>
    <property type="match status" value="1"/>
</dbReference>
<feature type="binding site" evidence="7">
    <location>
        <position position="134"/>
    </location>
    <ligand>
        <name>Zn(2+)</name>
        <dbReference type="ChEBI" id="CHEBI:29105"/>
        <note>catalytic</note>
    </ligand>
</feature>
<protein>
    <recommendedName>
        <fullName evidence="7">Endoribonuclease YbeY</fullName>
        <ecNumber evidence="7">3.1.-.-</ecNumber>
    </recommendedName>
</protein>
<accession>A0A1U7JI98</accession>
<dbReference type="Proteomes" id="UP000185783">
    <property type="component" value="Unassembled WGS sequence"/>
</dbReference>
<comment type="caution">
    <text evidence="8">The sequence shown here is derived from an EMBL/GenBank/DDBJ whole genome shotgun (WGS) entry which is preliminary data.</text>
</comment>
<dbReference type="GO" id="GO:0004521">
    <property type="term" value="F:RNA endonuclease activity"/>
    <property type="evidence" value="ECO:0007669"/>
    <property type="project" value="UniProtKB-UniRule"/>
</dbReference>
<evidence type="ECO:0000256" key="1">
    <source>
        <dbReference type="ARBA" id="ARBA00010875"/>
    </source>
</evidence>
<dbReference type="InterPro" id="IPR020549">
    <property type="entry name" value="YbeY_CS"/>
</dbReference>
<evidence type="ECO:0000256" key="6">
    <source>
        <dbReference type="ARBA" id="ARBA00022833"/>
    </source>
</evidence>
<gene>
    <name evidence="7" type="primary">ybeY</name>
    <name evidence="8" type="ORF">A3843_08790</name>
</gene>
<feature type="binding site" evidence="7">
    <location>
        <position position="124"/>
    </location>
    <ligand>
        <name>Zn(2+)</name>
        <dbReference type="ChEBI" id="CHEBI:29105"/>
        <note>catalytic</note>
    </ligand>
</feature>
<dbReference type="PANTHER" id="PTHR46986:SF1">
    <property type="entry name" value="ENDORIBONUCLEASE YBEY, CHLOROPLASTIC"/>
    <property type="match status" value="1"/>
</dbReference>
<evidence type="ECO:0000256" key="5">
    <source>
        <dbReference type="ARBA" id="ARBA00022801"/>
    </source>
</evidence>
<comment type="function">
    <text evidence="7">Single strand-specific metallo-endoribonuclease involved in late-stage 70S ribosome quality control and in maturation of the 3' terminus of the 16S rRNA.</text>
</comment>
<sequence length="169" mass="18648">MSASELPVELDLLIETDGWADEDKLRGLCDRAIAAAFRGAALEVVPHSEISLVFTCDEAIQQLNREWRGKDKPTNVLSFPGGDEDEPPFGPLLGDIVIARQTVEREAAEMGIPFDDHLTHLLVHGTLHLFGFDHQIDEEAEEMEQFEREILASIGVPDPYADAPLSADT</sequence>